<evidence type="ECO:0000313" key="3">
    <source>
        <dbReference type="EMBL" id="CAF4016778.1"/>
    </source>
</evidence>
<organism evidence="2 4">
    <name type="scientific">Didymodactylos carnosus</name>
    <dbReference type="NCBI Taxonomy" id="1234261"/>
    <lineage>
        <taxon>Eukaryota</taxon>
        <taxon>Metazoa</taxon>
        <taxon>Spiralia</taxon>
        <taxon>Gnathifera</taxon>
        <taxon>Rotifera</taxon>
        <taxon>Eurotatoria</taxon>
        <taxon>Bdelloidea</taxon>
        <taxon>Philodinida</taxon>
        <taxon>Philodinidae</taxon>
        <taxon>Didymodactylos</taxon>
    </lineage>
</organism>
<feature type="compositionally biased region" description="Low complexity" evidence="1">
    <location>
        <begin position="49"/>
        <end position="61"/>
    </location>
</feature>
<keyword evidence="4" id="KW-1185">Reference proteome</keyword>
<protein>
    <submittedName>
        <fullName evidence="2">Uncharacterized protein</fullName>
    </submittedName>
</protein>
<sequence length="78" mass="9452">MASLARKSDFLGEIVRFYDEQLIRAIINKINNEQVAPLNSQRDDYHYPQQQQQQQQQFQYQPSNRRQPGYGERPRDRR</sequence>
<reference evidence="2" key="1">
    <citation type="submission" date="2021-02" db="EMBL/GenBank/DDBJ databases">
        <authorList>
            <person name="Nowell W R."/>
        </authorList>
    </citation>
    <scope>NUCLEOTIDE SEQUENCE</scope>
</reference>
<dbReference type="Proteomes" id="UP000663829">
    <property type="component" value="Unassembled WGS sequence"/>
</dbReference>
<accession>A0A814ZYU4</accession>
<evidence type="ECO:0000256" key="1">
    <source>
        <dbReference type="SAM" id="MobiDB-lite"/>
    </source>
</evidence>
<dbReference type="Proteomes" id="UP000681722">
    <property type="component" value="Unassembled WGS sequence"/>
</dbReference>
<dbReference type="AlphaFoldDB" id="A0A814ZYU4"/>
<evidence type="ECO:0000313" key="2">
    <source>
        <dbReference type="EMBL" id="CAF1248747.1"/>
    </source>
</evidence>
<comment type="caution">
    <text evidence="2">The sequence shown here is derived from an EMBL/GenBank/DDBJ whole genome shotgun (WGS) entry which is preliminary data.</text>
</comment>
<name>A0A814ZYU4_9BILA</name>
<dbReference type="EMBL" id="CAJOBC010013641">
    <property type="protein sequence ID" value="CAF4016778.1"/>
    <property type="molecule type" value="Genomic_DNA"/>
</dbReference>
<proteinExistence type="predicted"/>
<evidence type="ECO:0000313" key="4">
    <source>
        <dbReference type="Proteomes" id="UP000663829"/>
    </source>
</evidence>
<feature type="region of interest" description="Disordered" evidence="1">
    <location>
        <begin position="38"/>
        <end position="78"/>
    </location>
</feature>
<gene>
    <name evidence="2" type="ORF">GPM918_LOCUS26025</name>
    <name evidence="3" type="ORF">SRO942_LOCUS26108</name>
</gene>
<dbReference type="EMBL" id="CAJNOQ010010327">
    <property type="protein sequence ID" value="CAF1248747.1"/>
    <property type="molecule type" value="Genomic_DNA"/>
</dbReference>